<dbReference type="Proteomes" id="UP000192772">
    <property type="component" value="Unassembled WGS sequence"/>
</dbReference>
<dbReference type="RefSeq" id="WP_064892224.1">
    <property type="nucleotide sequence ID" value="NZ_LZHS01000012.1"/>
</dbReference>
<comment type="caution">
    <text evidence="2">The sequence shown here is derived from an EMBL/GenBank/DDBJ whole genome shotgun (WGS) entry which is preliminary data.</text>
</comment>
<feature type="domain" description="Aminoglycoside phosphotransferase" evidence="1">
    <location>
        <begin position="66"/>
        <end position="243"/>
    </location>
</feature>
<dbReference type="EMBL" id="MVHP01000035">
    <property type="protein sequence ID" value="ORA60761.1"/>
    <property type="molecule type" value="Genomic_DNA"/>
</dbReference>
<protein>
    <submittedName>
        <fullName evidence="2">Aminoglycoside phosphotransferase</fullName>
    </submittedName>
</protein>
<dbReference type="SUPFAM" id="SSF56112">
    <property type="entry name" value="Protein kinase-like (PK-like)"/>
    <property type="match status" value="1"/>
</dbReference>
<dbReference type="STRING" id="81858.BST23_22535"/>
<dbReference type="InterPro" id="IPR011009">
    <property type="entry name" value="Kinase-like_dom_sf"/>
</dbReference>
<name>A0A1A0QA68_9MYCO</name>
<accession>A0A1A0QA68</accession>
<evidence type="ECO:0000313" key="3">
    <source>
        <dbReference type="Proteomes" id="UP000192772"/>
    </source>
</evidence>
<evidence type="ECO:0000259" key="1">
    <source>
        <dbReference type="Pfam" id="PF01636"/>
    </source>
</evidence>
<dbReference type="InterPro" id="IPR002575">
    <property type="entry name" value="Aminoglycoside_PTrfase"/>
</dbReference>
<organism evidence="2 3">
    <name type="scientific">Mycolicibacterium elephantis</name>
    <dbReference type="NCBI Taxonomy" id="81858"/>
    <lineage>
        <taxon>Bacteria</taxon>
        <taxon>Bacillati</taxon>
        <taxon>Actinomycetota</taxon>
        <taxon>Actinomycetes</taxon>
        <taxon>Mycobacteriales</taxon>
        <taxon>Mycobacteriaceae</taxon>
        <taxon>Mycolicibacterium</taxon>
    </lineage>
</organism>
<gene>
    <name evidence="2" type="ORF">BST23_22535</name>
</gene>
<dbReference type="AlphaFoldDB" id="A0A1A0QA68"/>
<evidence type="ECO:0000313" key="2">
    <source>
        <dbReference type="EMBL" id="ORA60761.1"/>
    </source>
</evidence>
<accession>A0A1X0CKS0</accession>
<sequence>MLTPDEISARTARAVAAAAAAGAELGLQVDDARVLHDMFSVVVHLAPSPVVVRVPTVLPPSYKESPDAQAAQQRAELAVAGWLADRGHPVVPPSPLVSAQPVRREGFSMTFWQFVGQVSDAEPNMSERVEQTARLHAALRDYDGGELRFWAPFGHIPDGLVALQGRDDLLPASDLARAQREWAVIAPVLTSRAAFESCFPGVGLQVIHGDAPYYNMLTTSRGELWSDFEMVTVGAVESDLALLGPGEIATYNASAVALGLRPVDQRVFRVTETAARLAVVAALAMAPELPPLLEAVAPMIETLRTTPELHEL</sequence>
<dbReference type="Pfam" id="PF01636">
    <property type="entry name" value="APH"/>
    <property type="match status" value="1"/>
</dbReference>
<reference evidence="2 3" key="1">
    <citation type="submission" date="2017-02" db="EMBL/GenBank/DDBJ databases">
        <title>The new phylogeny of genus Mycobacterium.</title>
        <authorList>
            <person name="Tortoli E."/>
            <person name="Trovato A."/>
            <person name="Cirillo D.M."/>
        </authorList>
    </citation>
    <scope>NUCLEOTIDE SEQUENCE [LARGE SCALE GENOMIC DNA]</scope>
    <source>
        <strain evidence="2 3">FI-09383</strain>
    </source>
</reference>
<keyword evidence="2" id="KW-0808">Transferase</keyword>
<proteinExistence type="predicted"/>
<dbReference type="GO" id="GO:0016740">
    <property type="term" value="F:transferase activity"/>
    <property type="evidence" value="ECO:0007669"/>
    <property type="project" value="UniProtKB-KW"/>
</dbReference>
<dbReference type="OrthoDB" id="115252at2"/>